<feature type="compositionally biased region" description="Basic and acidic residues" evidence="3">
    <location>
        <begin position="249"/>
        <end position="260"/>
    </location>
</feature>
<feature type="compositionally biased region" description="Polar residues" evidence="3">
    <location>
        <begin position="2162"/>
        <end position="2185"/>
    </location>
</feature>
<proteinExistence type="predicted"/>
<keyword evidence="2" id="KW-0238">DNA-binding</keyword>
<dbReference type="GO" id="GO:0007399">
    <property type="term" value="P:nervous system development"/>
    <property type="evidence" value="ECO:0007669"/>
    <property type="project" value="UniProtKB-KW"/>
</dbReference>
<name>A0A0C9QF67_9HYME</name>
<feature type="compositionally biased region" description="Low complexity" evidence="3">
    <location>
        <begin position="1852"/>
        <end position="1865"/>
    </location>
</feature>
<dbReference type="PROSITE" id="PS50888">
    <property type="entry name" value="BHLH"/>
    <property type="match status" value="1"/>
</dbReference>
<dbReference type="GO" id="GO:0090575">
    <property type="term" value="C:RNA polymerase II transcription regulator complex"/>
    <property type="evidence" value="ECO:0007669"/>
    <property type="project" value="TreeGrafter"/>
</dbReference>
<sequence length="2222" mass="246953">MPRKERTNAKTWERDRRNRMNTYFKTLSDLLPPHQEGRKRNKVDILIYAAKYIKDLTNRTEELFYAHAVDAHKEELNRLKKLVGQLYSRTQLLSTLLKEAGITVPAEPALEKISPLKWSNKINVDDVDKYLDRYNECKKPAKRKSKPTGVRVPSKSKTTSSSPKKSPADQDSSEIVSIPSEDQENHMSTSTIDSEVCCTPETPSKDSECRSSVPQPSTTASLSSGSAGPKSGPGIRKLESRKKIKRKKSSPEEDKSKKSTEIGGSQGNQALSNIIPGTLILSGGKIMPLMTPIAPLPSNILVNAQAQTSNQIILGNTQANPMIVMQSIGSRIQHSVVPVRNQNIVKAVQKVTLNTVPSIRTNVGLNSQDWVSNVRTIVEATKIGGRKGILPKGKEITKTTMTYKVPIPAVHREGIVFKNSDNNISEKIEPKSRIKKLAKSKKIKEKEKTSGNKDEKNMDTDSSKSEEKSRKRKNTDDANCSPPKIIKSSLPETCVSIENLRHVVEKIGEENPEKSQKLNSDKSEFSQNSIKSSESSPRAPKEQTSPSEKSEKPTETSKPEESLKKSNPEGSQLLPSLLDSTIPKTCESSPSNQPPPNEIQSPKNPTFVPLEPPKPSSIPPLSEVDKVIAEAEVQMQKTKDVCDLGRFDNLLSATSQPQIPEDNRTIMESGKIILNLDTNTTTTMKQDTNLSAELMPPRSSPNVPEGLSKDEKSKEQASKSLSYSSGNTFVPINSRNEALHSDLSNDLFASLQVPSSSHNPESISPTAAFLMAFPLVSSLNGKTEVLEEEMKEDLKYHSQTPPMLLQIGTIEPTIFKPKLSEEKCPETRDKDKSSECPDKPPEITSKSLPKIINNEPMKERLYKVVPYPEPVMTFPTTLTIPSQIPHAVPQSQVKKNVENPLESTSNNVIVSKSDDQNRKLQKVETSIPCSAIPSASTIPSSIPSSIPTSIPSSIPSLISSSIPPPRIDQTPKYDSNMRYPSLPEFVPNYSNFTTTDNPMSSNPRVSYPSHSSSQVSSQPVYTYQIPRQTFVNRPKNLSSMDNQTITCTMSQTRPTAPDSNDYQRNVNPVMPVSSHSIQYNYSSRPKDSYSHQHQEQRIYVDQGQKDSSACQSSYPMHKETQMYQDYSIVSKTSTALDSSQLSRSYVPPLSIKDAPQNYQTYLPITPSKEQTREVAAAPNLGQTYSDQSKQPLETFNNLQRDFDSTRKDSFVPSTSAGSKLPKNPQNQETQRIETSISSAPNKIPENHFNTNYPKGNPSLVSDPLYQVKRSEPQTYGIYPRDQKKMFENPSNTQIKSHVQSSLPRYSHQGHQQQQQANVTTSNYCQTTVTENLGKSTTTVAHNSSNYSILSWTTLSPMGLGGNNNLVHFEGGTEHVDDNEGKTICENFNYNHLHKETVGFGNIMQTDSQYSTAEAIIDKSKTKMSNENKQGFEDNSKSKNVPTIQKQTSRPHNHNQNPQNQSIGDDFKYSGENKNKTKYSMDSAYTQTEFGALDQRHQVTKSQQIPQSKPEKTYSIPYDSQITFDLPEPVAQSQTKCPDIYSGSNYKYGEDKDHSQIKYQPIIQGQPPVVLNENVSYNSGKGNQQQQNMNKSKSVQQQIQPVRAPVNWMMTPEVKHNSNIADLILPPIGKELDFCQNNIFSQTPSYNQSTSNQFYNNYEVSVSAAHSFSNVGTLQSDRFYPEEQPFTWSPTKNPQSGADHQSMKTLDQQVVPSTLPTLVGDLALGTNIPEKQSFLFSQMPPRSNDLSKTVKDKDSNFQVMLNPQTGQHSNQGTSFLSVSQLVEHEKAEKSHQQNHHSHQHHSQGQAQPRKQRKSNASPRTGGKRQMDMRKQSNDQMQQHDEQKVTSSHGFSDQYQQQPQQSHKYQQNDGLWRNRNCKSNYTAEALIGVNNTSIHDGNTDKQLHAPAIKFSTDYTQNKFPGSLGAGEMVMPPINYLTNPDDGNGYGQVMNQNFNHSSYTYSPNTNIYPSTNFIPGISNTTSTYMMPLHENPTDYLETNSFLLPNVTNVPKSVNTSTSGSSSTTRATSSGAAPTNIKNQHYNVGKQQQCDKRNSYPNVSKKSKRKSDATMQNLEFPVGAIPTPMEDYHSHHHTHSSSFLAPPPNGNPLYQNHSISNANRSRASTTGGNSVAMAHHPSGTSLTNFNLSTIFPEINDKVTGYKPPNAIQSGLSQSSNHPSTSYTQRPNYTTNNALGHVAQVSQSEAGQFTTEIPAPPPPSVLHYKTT</sequence>
<protein>
    <recommendedName>
        <fullName evidence="4">BHLH domain-containing protein</fullName>
    </recommendedName>
</protein>
<feature type="compositionally biased region" description="Low complexity" evidence="3">
    <location>
        <begin position="153"/>
        <end position="165"/>
    </location>
</feature>
<feature type="compositionally biased region" description="Basic and acidic residues" evidence="3">
    <location>
        <begin position="707"/>
        <end position="717"/>
    </location>
</feature>
<gene>
    <name evidence="5" type="ORF">g.55048</name>
</gene>
<evidence type="ECO:0000256" key="3">
    <source>
        <dbReference type="SAM" id="MobiDB-lite"/>
    </source>
</evidence>
<feature type="region of interest" description="Disordered" evidence="3">
    <location>
        <begin position="428"/>
        <end position="487"/>
    </location>
</feature>
<feature type="region of interest" description="Disordered" evidence="3">
    <location>
        <begin position="1781"/>
        <end position="1869"/>
    </location>
</feature>
<feature type="compositionally biased region" description="Low complexity" evidence="3">
    <location>
        <begin position="2012"/>
        <end position="2029"/>
    </location>
</feature>
<feature type="compositionally biased region" description="Polar residues" evidence="3">
    <location>
        <begin position="568"/>
        <end position="583"/>
    </location>
</feature>
<dbReference type="GO" id="GO:0000977">
    <property type="term" value="F:RNA polymerase II transcription regulatory region sequence-specific DNA binding"/>
    <property type="evidence" value="ECO:0007669"/>
    <property type="project" value="TreeGrafter"/>
</dbReference>
<accession>A0A0C9QF67</accession>
<feature type="compositionally biased region" description="Basic residues" evidence="3">
    <location>
        <begin position="433"/>
        <end position="443"/>
    </location>
</feature>
<feature type="region of interest" description="Disordered" evidence="3">
    <location>
        <begin position="1684"/>
        <end position="1704"/>
    </location>
</feature>
<feature type="compositionally biased region" description="Polar residues" evidence="3">
    <location>
        <begin position="1685"/>
        <end position="1704"/>
    </location>
</feature>
<feature type="region of interest" description="Disordered" evidence="3">
    <location>
        <begin position="816"/>
        <end position="847"/>
    </location>
</feature>
<reference evidence="5" key="1">
    <citation type="submission" date="2015-01" db="EMBL/GenBank/DDBJ databases">
        <title>Transcriptome Assembly of Fopius arisanus.</title>
        <authorList>
            <person name="Geib S."/>
        </authorList>
    </citation>
    <scope>NUCLEOTIDE SEQUENCE</scope>
</reference>
<feature type="compositionally biased region" description="Basic and acidic residues" evidence="3">
    <location>
        <begin position="548"/>
        <end position="567"/>
    </location>
</feature>
<feature type="compositionally biased region" description="Basic and acidic residues" evidence="3">
    <location>
        <begin position="1781"/>
        <end position="1790"/>
    </location>
</feature>
<dbReference type="SMART" id="SM00353">
    <property type="entry name" value="HLH"/>
    <property type="match status" value="1"/>
</dbReference>
<dbReference type="PANTHER" id="PTHR13935:SF106">
    <property type="entry name" value="ACHAETE-SCUTE COMPLEX PROTEIN T5-RELATED"/>
    <property type="match status" value="1"/>
</dbReference>
<dbReference type="PANTHER" id="PTHR13935">
    <property type="entry name" value="ACHAETE-SCUTE TRANSCRIPTION FACTOR-RELATED"/>
    <property type="match status" value="1"/>
</dbReference>
<feature type="compositionally biased region" description="Basic and acidic residues" evidence="3">
    <location>
        <begin position="444"/>
        <end position="469"/>
    </location>
</feature>
<feature type="compositionally biased region" description="Polar residues" evidence="3">
    <location>
        <begin position="1211"/>
        <end position="1240"/>
    </location>
</feature>
<dbReference type="GO" id="GO:0000981">
    <property type="term" value="F:DNA-binding transcription factor activity, RNA polymerase II-specific"/>
    <property type="evidence" value="ECO:0007669"/>
    <property type="project" value="TreeGrafter"/>
</dbReference>
<feature type="region of interest" description="Disordered" evidence="3">
    <location>
        <begin position="2009"/>
        <end position="2110"/>
    </location>
</feature>
<feature type="compositionally biased region" description="Low complexity" evidence="3">
    <location>
        <begin position="1000"/>
        <end position="1019"/>
    </location>
</feature>
<feature type="compositionally biased region" description="Basic and acidic residues" evidence="3">
    <location>
        <begin position="506"/>
        <end position="524"/>
    </location>
</feature>
<organism evidence="5">
    <name type="scientific">Fopius arisanus</name>
    <dbReference type="NCBI Taxonomy" id="64838"/>
    <lineage>
        <taxon>Eukaryota</taxon>
        <taxon>Metazoa</taxon>
        <taxon>Ecdysozoa</taxon>
        <taxon>Arthropoda</taxon>
        <taxon>Hexapoda</taxon>
        <taxon>Insecta</taxon>
        <taxon>Pterygota</taxon>
        <taxon>Neoptera</taxon>
        <taxon>Endopterygota</taxon>
        <taxon>Hymenoptera</taxon>
        <taxon>Apocrita</taxon>
        <taxon>Ichneumonoidea</taxon>
        <taxon>Braconidae</taxon>
        <taxon>Opiinae</taxon>
        <taxon>Fopius</taxon>
    </lineage>
</organism>
<feature type="compositionally biased region" description="Basic residues" evidence="3">
    <location>
        <begin position="239"/>
        <end position="248"/>
    </location>
</feature>
<dbReference type="Gene3D" id="4.10.280.10">
    <property type="entry name" value="Helix-loop-helix DNA-binding domain"/>
    <property type="match status" value="1"/>
</dbReference>
<dbReference type="InterPro" id="IPR011598">
    <property type="entry name" value="bHLH_dom"/>
</dbReference>
<feature type="compositionally biased region" description="Polar residues" evidence="3">
    <location>
        <begin position="718"/>
        <end position="727"/>
    </location>
</feature>
<feature type="region of interest" description="Disordered" evidence="3">
    <location>
        <begin position="993"/>
        <end position="1019"/>
    </location>
</feature>
<feature type="region of interest" description="Disordered" evidence="3">
    <location>
        <begin position="688"/>
        <end position="727"/>
    </location>
</feature>
<feature type="compositionally biased region" description="Basic and acidic residues" evidence="3">
    <location>
        <begin position="1423"/>
        <end position="1436"/>
    </location>
</feature>
<keyword evidence="1" id="KW-0524">Neurogenesis</keyword>
<feature type="region of interest" description="Disordered" evidence="3">
    <location>
        <begin position="2158"/>
        <end position="2185"/>
    </location>
</feature>
<feature type="compositionally biased region" description="Basic residues" evidence="3">
    <location>
        <begin position="1791"/>
        <end position="1800"/>
    </location>
</feature>
<dbReference type="InterPro" id="IPR015660">
    <property type="entry name" value="MASH1/Ascl1a-like"/>
</dbReference>
<feature type="compositionally biased region" description="Basic and acidic residues" evidence="3">
    <location>
        <begin position="1823"/>
        <end position="1842"/>
    </location>
</feature>
<evidence type="ECO:0000259" key="4">
    <source>
        <dbReference type="PROSITE" id="PS50888"/>
    </source>
</evidence>
<feature type="compositionally biased region" description="Basic and acidic residues" evidence="3">
    <location>
        <begin position="818"/>
        <end position="841"/>
    </location>
</feature>
<evidence type="ECO:0000313" key="5">
    <source>
        <dbReference type="EMBL" id="JAG71796.1"/>
    </source>
</evidence>
<feature type="region of interest" description="Disordered" evidence="3">
    <location>
        <begin position="2198"/>
        <end position="2222"/>
    </location>
</feature>
<feature type="compositionally biased region" description="Polar residues" evidence="3">
    <location>
        <begin position="525"/>
        <end position="547"/>
    </location>
</feature>
<feature type="compositionally biased region" description="Basic and acidic residues" evidence="3">
    <location>
        <begin position="1464"/>
        <end position="1474"/>
    </location>
</feature>
<feature type="compositionally biased region" description="Low complexity" evidence="3">
    <location>
        <begin position="216"/>
        <end position="234"/>
    </location>
</feature>
<feature type="region of interest" description="Disordered" evidence="3">
    <location>
        <begin position="506"/>
        <end position="621"/>
    </location>
</feature>
<evidence type="ECO:0000256" key="1">
    <source>
        <dbReference type="ARBA" id="ARBA00022902"/>
    </source>
</evidence>
<feature type="compositionally biased region" description="Polar residues" evidence="3">
    <location>
        <begin position="1291"/>
        <end position="1303"/>
    </location>
</feature>
<dbReference type="InterPro" id="IPR036638">
    <property type="entry name" value="HLH_DNA-bd_sf"/>
</dbReference>
<feature type="region of interest" description="Disordered" evidence="3">
    <location>
        <begin position="138"/>
        <end position="269"/>
    </location>
</feature>
<feature type="region of interest" description="Disordered" evidence="3">
    <location>
        <begin position="1291"/>
        <end position="1318"/>
    </location>
</feature>
<feature type="compositionally biased region" description="Polar residues" evidence="3">
    <location>
        <begin position="2032"/>
        <end position="2044"/>
    </location>
</feature>
<dbReference type="SUPFAM" id="SSF47459">
    <property type="entry name" value="HLH, helix-loop-helix DNA-binding domain"/>
    <property type="match status" value="1"/>
</dbReference>
<dbReference type="EMBL" id="GBYB01002029">
    <property type="protein sequence ID" value="JAG71796.1"/>
    <property type="molecule type" value="Transcribed_RNA"/>
</dbReference>
<evidence type="ECO:0000256" key="2">
    <source>
        <dbReference type="ARBA" id="ARBA00023125"/>
    </source>
</evidence>
<feature type="region of interest" description="Disordered" evidence="3">
    <location>
        <begin position="1423"/>
        <end position="1475"/>
    </location>
</feature>
<feature type="compositionally biased region" description="Polar residues" evidence="3">
    <location>
        <begin position="1437"/>
        <end position="1449"/>
    </location>
</feature>
<dbReference type="Pfam" id="PF00010">
    <property type="entry name" value="HLH"/>
    <property type="match status" value="1"/>
</dbReference>
<feature type="domain" description="BHLH" evidence="4">
    <location>
        <begin position="4"/>
        <end position="56"/>
    </location>
</feature>
<feature type="region of interest" description="Disordered" evidence="3">
    <location>
        <begin position="1201"/>
        <end position="1262"/>
    </location>
</feature>
<dbReference type="GO" id="GO:0046983">
    <property type="term" value="F:protein dimerization activity"/>
    <property type="evidence" value="ECO:0007669"/>
    <property type="project" value="InterPro"/>
</dbReference>